<evidence type="ECO:0000256" key="1">
    <source>
        <dbReference type="SAM" id="Phobius"/>
    </source>
</evidence>
<keyword evidence="1" id="KW-0472">Membrane</keyword>
<evidence type="ECO:0000313" key="2">
    <source>
        <dbReference type="EMBL" id="ERG95418.1"/>
    </source>
</evidence>
<evidence type="ECO:0008006" key="4">
    <source>
        <dbReference type="Google" id="ProtNLM"/>
    </source>
</evidence>
<evidence type="ECO:0000313" key="3">
    <source>
        <dbReference type="Proteomes" id="UP000030710"/>
    </source>
</evidence>
<name>U1NF68_9EURY</name>
<proteinExistence type="predicted"/>
<organism evidence="2 3">
    <name type="scientific">Haloquadratum walsbyi J07HQW2</name>
    <dbReference type="NCBI Taxonomy" id="1238425"/>
    <lineage>
        <taxon>Archaea</taxon>
        <taxon>Methanobacteriati</taxon>
        <taxon>Methanobacteriota</taxon>
        <taxon>Stenosarchaea group</taxon>
        <taxon>Halobacteria</taxon>
        <taxon>Halobacteriales</taxon>
        <taxon>Haloferacaceae</taxon>
        <taxon>Haloquadratum</taxon>
    </lineage>
</organism>
<dbReference type="EMBL" id="KE356561">
    <property type="protein sequence ID" value="ERG95418.1"/>
    <property type="molecule type" value="Genomic_DNA"/>
</dbReference>
<dbReference type="eggNOG" id="arCOG04664">
    <property type="taxonomic scope" value="Archaea"/>
</dbReference>
<keyword evidence="1" id="KW-0812">Transmembrane</keyword>
<gene>
    <name evidence="2" type="ORF">J07HQW2_01875</name>
</gene>
<keyword evidence="1" id="KW-1133">Transmembrane helix</keyword>
<dbReference type="HOGENOM" id="CLU_1357894_0_0_2"/>
<feature type="transmembrane region" description="Helical" evidence="1">
    <location>
        <begin position="152"/>
        <end position="171"/>
    </location>
</feature>
<reference evidence="2 3" key="1">
    <citation type="journal article" date="2013" name="PLoS ONE">
        <title>Assembly-driven community genomics of a hypersaline microbial ecosystem.</title>
        <authorList>
            <person name="Podell S."/>
            <person name="Ugalde J.A."/>
            <person name="Narasingarao P."/>
            <person name="Banfield J.F."/>
            <person name="Heidelberg K.B."/>
            <person name="Allen E.E."/>
        </authorList>
    </citation>
    <scope>NUCLEOTIDE SEQUENCE [LARGE SCALE GENOMIC DNA]</scope>
    <source>
        <strain evidence="3">J07HQW2</strain>
    </source>
</reference>
<feature type="transmembrane region" description="Helical" evidence="1">
    <location>
        <begin position="56"/>
        <end position="85"/>
    </location>
</feature>
<dbReference type="Proteomes" id="UP000030710">
    <property type="component" value="Unassembled WGS sequence"/>
</dbReference>
<dbReference type="AlphaFoldDB" id="U1NF68"/>
<sequence length="181" mass="19442">MVTTHVAAGLLLAVSVATLTPNFAIPAAIGAIIGGILPDIDLFIGSHRRTLHFPVYYTAAGGVTGLITITTPSVLTVGVSIGLLAAGIHSLSDWLGAGEELRPWERTSQRAVYIHSRRQWLQPQYIIRYDGAPEDFALTIVLAAPAVITFDGWLRGIVLAGIVIAGGYTITRKYIPRWLDL</sequence>
<accession>U1NF68</accession>
<protein>
    <recommendedName>
        <fullName evidence="4">Membrane-bound metal-dependent hydrolase (DUF457)</fullName>
    </recommendedName>
</protein>
<feature type="transmembrane region" description="Helical" evidence="1">
    <location>
        <begin position="27"/>
        <end position="44"/>
    </location>
</feature>